<dbReference type="EMBL" id="BPQM01000026">
    <property type="protein sequence ID" value="GJD78025.1"/>
    <property type="molecule type" value="Genomic_DNA"/>
</dbReference>
<dbReference type="InterPro" id="IPR019289">
    <property type="entry name" value="Phage_tail_E/E"/>
</dbReference>
<dbReference type="Pfam" id="PF10109">
    <property type="entry name" value="Phage_TAC_7"/>
    <property type="match status" value="1"/>
</dbReference>
<comment type="caution">
    <text evidence="1">The sequence shown here is derived from an EMBL/GenBank/DDBJ whole genome shotgun (WGS) entry which is preliminary data.</text>
</comment>
<proteinExistence type="predicted"/>
<accession>A0AA37HM08</accession>
<gene>
    <name evidence="1" type="ORF">NBEOAGPD_1237</name>
</gene>
<dbReference type="Proteomes" id="UP001055108">
    <property type="component" value="Unassembled WGS sequence"/>
</dbReference>
<dbReference type="RefSeq" id="WP_238301756.1">
    <property type="nucleotide sequence ID" value="NZ_BPQM01000026.1"/>
</dbReference>
<evidence type="ECO:0000313" key="2">
    <source>
        <dbReference type="Proteomes" id="UP001055108"/>
    </source>
</evidence>
<reference evidence="1" key="1">
    <citation type="journal article" date="2016" name="Front. Microbiol.">
        <title>Genome Sequence of the Piezophilic, Mesophilic Sulfate-Reducing Bacterium Desulfovibrio indicus J2T.</title>
        <authorList>
            <person name="Cao J."/>
            <person name="Maignien L."/>
            <person name="Shao Z."/>
            <person name="Alain K."/>
            <person name="Jebbar M."/>
        </authorList>
    </citation>
    <scope>NUCLEOTIDE SEQUENCE</scope>
    <source>
        <strain evidence="1">NBRC 103626</strain>
    </source>
</reference>
<name>A0AA37HM08_9HYPH</name>
<evidence type="ECO:0000313" key="1">
    <source>
        <dbReference type="EMBL" id="GJD78025.1"/>
    </source>
</evidence>
<protein>
    <submittedName>
        <fullName evidence="1">Uncharacterized protein</fullName>
    </submittedName>
</protein>
<reference evidence="1" key="2">
    <citation type="submission" date="2021-08" db="EMBL/GenBank/DDBJ databases">
        <authorList>
            <person name="Tani A."/>
            <person name="Ola A."/>
            <person name="Ogura Y."/>
            <person name="Katsura K."/>
            <person name="Hayashi T."/>
        </authorList>
    </citation>
    <scope>NUCLEOTIDE SEQUENCE</scope>
    <source>
        <strain evidence="1">NBRC 103626</strain>
    </source>
</reference>
<sequence>MDTPAPAPAADTPPVEAALLPAAPRFAGTRVRDRVVLLDWPIAYDGQVYDQITVHRPTTQDVADFVARVNAAPENASVHFPMYDVPFAVLDALDPDDADAVNAAVADFLPRRWGGASAPAPASGSTTEP</sequence>
<organism evidence="1 2">
    <name type="scientific">Methylobacterium gregans</name>
    <dbReference type="NCBI Taxonomy" id="374424"/>
    <lineage>
        <taxon>Bacteria</taxon>
        <taxon>Pseudomonadati</taxon>
        <taxon>Pseudomonadota</taxon>
        <taxon>Alphaproteobacteria</taxon>
        <taxon>Hyphomicrobiales</taxon>
        <taxon>Methylobacteriaceae</taxon>
        <taxon>Methylobacterium</taxon>
    </lineage>
</organism>
<dbReference type="AlphaFoldDB" id="A0AA37HM08"/>
<keyword evidence="2" id="KW-1185">Reference proteome</keyword>